<evidence type="ECO:0000256" key="2">
    <source>
        <dbReference type="ARBA" id="ARBA00023043"/>
    </source>
</evidence>
<dbReference type="InterPro" id="IPR002110">
    <property type="entry name" value="Ankyrin_rpt"/>
</dbReference>
<evidence type="ECO:0000256" key="3">
    <source>
        <dbReference type="PROSITE-ProRule" id="PRU00023"/>
    </source>
</evidence>
<dbReference type="Gene3D" id="1.25.40.20">
    <property type="entry name" value="Ankyrin repeat-containing domain"/>
    <property type="match status" value="2"/>
</dbReference>
<evidence type="ECO:0000313" key="5">
    <source>
        <dbReference type="Proteomes" id="UP000479190"/>
    </source>
</evidence>
<feature type="repeat" description="ANK" evidence="3">
    <location>
        <begin position="148"/>
        <end position="180"/>
    </location>
</feature>
<feature type="repeat" description="ANK" evidence="3">
    <location>
        <begin position="182"/>
        <end position="216"/>
    </location>
</feature>
<accession>A0A6H5HXN7</accession>
<protein>
    <submittedName>
        <fullName evidence="4">Uncharacterized protein</fullName>
    </submittedName>
</protein>
<dbReference type="Pfam" id="PF12796">
    <property type="entry name" value="Ank_2"/>
    <property type="match status" value="2"/>
</dbReference>
<reference evidence="4 5" key="1">
    <citation type="submission" date="2020-02" db="EMBL/GenBank/DDBJ databases">
        <authorList>
            <person name="Ferguson B K."/>
        </authorList>
    </citation>
    <scope>NUCLEOTIDE SEQUENCE [LARGE SCALE GENOMIC DNA]</scope>
</reference>
<dbReference type="InterPro" id="IPR036770">
    <property type="entry name" value="Ankyrin_rpt-contain_sf"/>
</dbReference>
<gene>
    <name evidence="4" type="ORF">TBRA_LOCUS617</name>
</gene>
<dbReference type="Proteomes" id="UP000479190">
    <property type="component" value="Unassembled WGS sequence"/>
</dbReference>
<name>A0A6H5HXN7_9HYME</name>
<feature type="repeat" description="ANK" evidence="3">
    <location>
        <begin position="257"/>
        <end position="292"/>
    </location>
</feature>
<dbReference type="AlphaFoldDB" id="A0A6H5HXN7"/>
<sequence>MSASTLIDNELYLKKLEQDCLRDLAANNTAAPPERHKLLHELYFLIDDWEGKLPNLRDVFRTEEIDWLLAEDMKNTEHPDLKIPIIDFVVKSGYQDEAVLDADGKPILCRPTAVHHGTEQKYKYYNRDKHVRQLFKIYKCEVNYVNESGLTHFHVACEAGCVDVVKQFLELGQDPNVIVEKTGDSPLHVALNYRGYCSEMVELLLQSGANPNLANKDGSTILHVASGTNSNNYVVKMVFELTSEDHLPVQLDAQDKSGRTPLHLATAQHSGYTKEITKFLLRNGANPNLSDQNGLTALHMICKRDNDDNMVEYLFEICEEIDQSVEIDVVDKLGRTPLQFAVANLLPGVVKFLLDNDADPYEFVFPTDDYFAEGIDLHHFLTMMKYKLRYRLRLAAGALGVVEQLEEYGYELERSGALTIMKFFDKYGLFEKPADRGDRLDENACFEMEAQDLEVTEDLSLYDVTRLRPEDAEDLLTYSDFFELASLNDYVGYTSSYSKACTARLCEIMARGFFRRWAFDPFMELTGYRLPILCSEKIIKLFTNEDLCHICLAAAGQKCTEIRDAIFFRYDADSDSDDSWF</sequence>
<keyword evidence="2 3" id="KW-0040">ANK repeat</keyword>
<dbReference type="PANTHER" id="PTHR24198:SF165">
    <property type="entry name" value="ANKYRIN REPEAT-CONTAINING PROTEIN-RELATED"/>
    <property type="match status" value="1"/>
</dbReference>
<dbReference type="EMBL" id="CADCXV010000147">
    <property type="protein sequence ID" value="CAB0028447.1"/>
    <property type="molecule type" value="Genomic_DNA"/>
</dbReference>
<dbReference type="OrthoDB" id="6362414at2759"/>
<organism evidence="4 5">
    <name type="scientific">Trichogramma brassicae</name>
    <dbReference type="NCBI Taxonomy" id="86971"/>
    <lineage>
        <taxon>Eukaryota</taxon>
        <taxon>Metazoa</taxon>
        <taxon>Ecdysozoa</taxon>
        <taxon>Arthropoda</taxon>
        <taxon>Hexapoda</taxon>
        <taxon>Insecta</taxon>
        <taxon>Pterygota</taxon>
        <taxon>Neoptera</taxon>
        <taxon>Endopterygota</taxon>
        <taxon>Hymenoptera</taxon>
        <taxon>Apocrita</taxon>
        <taxon>Proctotrupomorpha</taxon>
        <taxon>Chalcidoidea</taxon>
        <taxon>Trichogrammatidae</taxon>
        <taxon>Trichogramma</taxon>
    </lineage>
</organism>
<dbReference type="SUPFAM" id="SSF48403">
    <property type="entry name" value="Ankyrin repeat"/>
    <property type="match status" value="1"/>
</dbReference>
<proteinExistence type="predicted"/>
<dbReference type="PROSITE" id="PS50088">
    <property type="entry name" value="ANK_REPEAT"/>
    <property type="match status" value="3"/>
</dbReference>
<evidence type="ECO:0000313" key="4">
    <source>
        <dbReference type="EMBL" id="CAB0028447.1"/>
    </source>
</evidence>
<dbReference type="PROSITE" id="PS50297">
    <property type="entry name" value="ANK_REP_REGION"/>
    <property type="match status" value="3"/>
</dbReference>
<keyword evidence="1" id="KW-0677">Repeat</keyword>
<dbReference type="SMART" id="SM00248">
    <property type="entry name" value="ANK"/>
    <property type="match status" value="6"/>
</dbReference>
<keyword evidence="5" id="KW-1185">Reference proteome</keyword>
<dbReference type="PANTHER" id="PTHR24198">
    <property type="entry name" value="ANKYRIN REPEAT AND PROTEIN KINASE DOMAIN-CONTAINING PROTEIN"/>
    <property type="match status" value="1"/>
</dbReference>
<evidence type="ECO:0000256" key="1">
    <source>
        <dbReference type="ARBA" id="ARBA00022737"/>
    </source>
</evidence>